<keyword evidence="3 7" id="KW-0812">Transmembrane</keyword>
<dbReference type="Pfam" id="PF01694">
    <property type="entry name" value="Rhomboid"/>
    <property type="match status" value="1"/>
</dbReference>
<feature type="transmembrane region" description="Helical" evidence="7">
    <location>
        <begin position="363"/>
        <end position="387"/>
    </location>
</feature>
<keyword evidence="4" id="KW-0378">Hydrolase</keyword>
<dbReference type="SUPFAM" id="SSF144091">
    <property type="entry name" value="Rhomboid-like"/>
    <property type="match status" value="1"/>
</dbReference>
<dbReference type="PANTHER" id="PTHR43731:SF14">
    <property type="entry name" value="PRESENILIN-ASSOCIATED RHOMBOID-LIKE PROTEIN, MITOCHONDRIAL"/>
    <property type="match status" value="1"/>
</dbReference>
<dbReference type="InterPro" id="IPR022764">
    <property type="entry name" value="Peptidase_S54_rhomboid_dom"/>
</dbReference>
<protein>
    <submittedName>
        <fullName evidence="9">Rhomboid family intramembrane serine protease</fullName>
    </submittedName>
</protein>
<evidence type="ECO:0000256" key="1">
    <source>
        <dbReference type="ARBA" id="ARBA00004141"/>
    </source>
</evidence>
<reference evidence="9" key="1">
    <citation type="submission" date="2021-11" db="EMBL/GenBank/DDBJ databases">
        <title>Vibrio ZSDE26 sp. nov. and Vibrio ZSDZ34 sp. nov., isolated from coastal seawater in Qingdao.</title>
        <authorList>
            <person name="Zhang P."/>
        </authorList>
    </citation>
    <scope>NUCLEOTIDE SEQUENCE</scope>
    <source>
        <strain evidence="9">ZSDE26</strain>
    </source>
</reference>
<feature type="transmembrane region" description="Helical" evidence="7">
    <location>
        <begin position="477"/>
        <end position="497"/>
    </location>
</feature>
<dbReference type="PANTHER" id="PTHR43731">
    <property type="entry name" value="RHOMBOID PROTEASE"/>
    <property type="match status" value="1"/>
</dbReference>
<dbReference type="InterPro" id="IPR035952">
    <property type="entry name" value="Rhomboid-like_sf"/>
</dbReference>
<feature type="transmembrane region" description="Helical" evidence="7">
    <location>
        <begin position="41"/>
        <end position="59"/>
    </location>
</feature>
<dbReference type="AlphaFoldDB" id="A0A9X1XM61"/>
<feature type="transmembrane region" description="Helical" evidence="7">
    <location>
        <begin position="80"/>
        <end position="102"/>
    </location>
</feature>
<comment type="similarity">
    <text evidence="2">Belongs to the peptidase S54 family.</text>
</comment>
<keyword evidence="5 7" id="KW-1133">Transmembrane helix</keyword>
<dbReference type="InterPro" id="IPR050925">
    <property type="entry name" value="Rhomboid_protease_S54"/>
</dbReference>
<dbReference type="Proteomes" id="UP001139559">
    <property type="component" value="Unassembled WGS sequence"/>
</dbReference>
<keyword evidence="6 7" id="KW-0472">Membrane</keyword>
<evidence type="ECO:0000259" key="8">
    <source>
        <dbReference type="Pfam" id="PF01694"/>
    </source>
</evidence>
<evidence type="ECO:0000256" key="2">
    <source>
        <dbReference type="ARBA" id="ARBA00009045"/>
    </source>
</evidence>
<dbReference type="RefSeq" id="WP_248009453.1">
    <property type="nucleotide sequence ID" value="NZ_JAJHVV010000008.1"/>
</dbReference>
<gene>
    <name evidence="9" type="ORF">KP803_13940</name>
</gene>
<organism evidence="9 10">
    <name type="scientific">Vibrio amylolyticus</name>
    <dbReference type="NCBI Taxonomy" id="2847292"/>
    <lineage>
        <taxon>Bacteria</taxon>
        <taxon>Pseudomonadati</taxon>
        <taxon>Pseudomonadota</taxon>
        <taxon>Gammaproteobacteria</taxon>
        <taxon>Vibrionales</taxon>
        <taxon>Vibrionaceae</taxon>
        <taxon>Vibrio</taxon>
    </lineage>
</organism>
<dbReference type="GO" id="GO:0004252">
    <property type="term" value="F:serine-type endopeptidase activity"/>
    <property type="evidence" value="ECO:0007669"/>
    <property type="project" value="InterPro"/>
</dbReference>
<feature type="transmembrane region" description="Helical" evidence="7">
    <location>
        <begin position="424"/>
        <end position="442"/>
    </location>
</feature>
<comment type="subcellular location">
    <subcellularLocation>
        <location evidence="1">Membrane</location>
        <topology evidence="1">Multi-pass membrane protein</topology>
    </subcellularLocation>
</comment>
<evidence type="ECO:0000256" key="3">
    <source>
        <dbReference type="ARBA" id="ARBA00022692"/>
    </source>
</evidence>
<evidence type="ECO:0000256" key="4">
    <source>
        <dbReference type="ARBA" id="ARBA00022801"/>
    </source>
</evidence>
<dbReference type="Gene3D" id="1.20.1540.10">
    <property type="entry name" value="Rhomboid-like"/>
    <property type="match status" value="1"/>
</dbReference>
<comment type="caution">
    <text evidence="9">The sequence shown here is derived from an EMBL/GenBank/DDBJ whole genome shotgun (WGS) entry which is preliminary data.</text>
</comment>
<dbReference type="EMBL" id="JAJHVV010000008">
    <property type="protein sequence ID" value="MCK6264378.1"/>
    <property type="molecule type" value="Genomic_DNA"/>
</dbReference>
<evidence type="ECO:0000256" key="5">
    <source>
        <dbReference type="ARBA" id="ARBA00022989"/>
    </source>
</evidence>
<keyword evidence="10" id="KW-1185">Reference proteome</keyword>
<name>A0A9X1XM61_9VIBR</name>
<dbReference type="GO" id="GO:0006508">
    <property type="term" value="P:proteolysis"/>
    <property type="evidence" value="ECO:0007669"/>
    <property type="project" value="UniProtKB-KW"/>
</dbReference>
<feature type="transmembrane region" description="Helical" evidence="7">
    <location>
        <begin position="314"/>
        <end position="334"/>
    </location>
</feature>
<keyword evidence="9" id="KW-0645">Protease</keyword>
<evidence type="ECO:0000256" key="6">
    <source>
        <dbReference type="ARBA" id="ARBA00023136"/>
    </source>
</evidence>
<feature type="transmembrane region" description="Helical" evidence="7">
    <location>
        <begin position="7"/>
        <end position="29"/>
    </location>
</feature>
<evidence type="ECO:0000256" key="7">
    <source>
        <dbReference type="SAM" id="Phobius"/>
    </source>
</evidence>
<feature type="transmembrane region" description="Helical" evidence="7">
    <location>
        <begin position="256"/>
        <end position="280"/>
    </location>
</feature>
<feature type="transmembrane region" description="Helical" evidence="7">
    <location>
        <begin position="399"/>
        <end position="418"/>
    </location>
</feature>
<dbReference type="GO" id="GO:0016020">
    <property type="term" value="C:membrane"/>
    <property type="evidence" value="ECO:0007669"/>
    <property type="project" value="UniProtKB-SubCell"/>
</dbReference>
<proteinExistence type="inferred from homology"/>
<evidence type="ECO:0000313" key="10">
    <source>
        <dbReference type="Proteomes" id="UP001139559"/>
    </source>
</evidence>
<sequence length="507" mass="56996">MDKFRLVFLPFLCVFISLNFGYTALRWLVDIKLELVVVDESILDFFLPIILSVISVFLVTRKRFRALEFKNDRSSSFLKMIMAVAVAIPLVISQSLISSISYDLIKLNTHEAIPSLKHEKFFDIKEYPIDPDLAAYDVSFRVRGKHNEDFNMYLSIAVPIDLDENIWYGIRYYKQISNRLEPDEKEQEYRHFLQDSEEKFNQVNYYDHQHLELLKKSDLLDGFRMAIEQSQPMRKGEDLFVLYPRKESLAQSNDDMIYYTSLSSIIAMVVVVIISCSVSINSTNLSLYRSKQLDDSDATSQVFRVVTFRAGCPVTTISILVCLIVFSIGVATGVDMMNGNTQELMSIGGVRRDLILQGEYWRVFSAVFVHAGLSHIAMNIIVLGFAGRSVESHIGSSNFIMLFIICALGSSFASISWYENTLSVGISGVNFGLIGALVALLLTGYVDKGSRSDLIGLVMMVLVSGAAVLFLPNIDHAAHLGGLVSGMLFTLLMTTWLRKPMKALSTS</sequence>
<evidence type="ECO:0000313" key="9">
    <source>
        <dbReference type="EMBL" id="MCK6264378.1"/>
    </source>
</evidence>
<feature type="domain" description="Peptidase S54 rhomboid" evidence="8">
    <location>
        <begin position="358"/>
        <end position="493"/>
    </location>
</feature>
<feature type="transmembrane region" description="Helical" evidence="7">
    <location>
        <begin position="454"/>
        <end position="471"/>
    </location>
</feature>
<accession>A0A9X1XM61</accession>